<dbReference type="InterPro" id="IPR011089">
    <property type="entry name" value="GmrSD_C"/>
</dbReference>
<protein>
    <submittedName>
        <fullName evidence="3">DUF262 domain-containing HNH endonuclease family protein</fullName>
    </submittedName>
</protein>
<keyword evidence="3" id="KW-0540">Nuclease</keyword>
<dbReference type="GO" id="GO:0004519">
    <property type="term" value="F:endonuclease activity"/>
    <property type="evidence" value="ECO:0007669"/>
    <property type="project" value="UniProtKB-KW"/>
</dbReference>
<keyword evidence="3" id="KW-0255">Endonuclease</keyword>
<evidence type="ECO:0000259" key="2">
    <source>
        <dbReference type="Pfam" id="PF07510"/>
    </source>
</evidence>
<comment type="caution">
    <text evidence="3">The sequence shown here is derived from an EMBL/GenBank/DDBJ whole genome shotgun (WGS) entry which is preliminary data.</text>
</comment>
<sequence length="602" mass="69814">MNTIQSEDLAIHKLLNDYYIVPNYQREYVWQQEQVNRLLEDIMEAKGEFPKIDEGDYFIGSIVVCESKNKNESSVLEVIDGQQRLTTIIVILCALRDRIREINPAGDTSGINNYVMNSSIDFTGNAVEKMKLLLQYEESDGILDKLGKREDVSTIVSHSKSVINIINAYTYTKEYLAQNYGDDEKSVREFFGYLVNKVKVIRVQTMSVAQALKIFETINDRGVGLNSMDLLKNLMFMHVRPEEFSKLKVKWKEIVQELEERKEKPLRFLRYFIMGNYGVEEITEERIYEWFLNNEHKCNYKSDSFGFVELLKQNVKAYGQYVSGKNPDGTNNRYLDNLRYFSGAARQHLILLLAARKLPNDLLEKLAWQIENLFFCYTITREPTKTFEKKFAKWATDLLLVKDEQGLDEFIKKYIVDEKNKKKDNFVYHLSMLNQTSIQQYRIRYILAKISQSLDEKAWGSTSYYNSLATYINKDVELEHILPQNPSADVKVAFDKGEEYQDYVKKLGNLTLLEKSINSSISNGAYDHKRNEYEKSSFMITKAISSIPQVGVNTKINRAGIGLRTYDEWNSISIEDRQKLLVELSLKAWDMETTTAATSTSS</sequence>
<dbReference type="Proteomes" id="UP000784880">
    <property type="component" value="Unassembled WGS sequence"/>
</dbReference>
<dbReference type="RefSeq" id="WP_217067729.1">
    <property type="nucleotide sequence ID" value="NZ_JAHQCS010000144.1"/>
</dbReference>
<evidence type="ECO:0000259" key="1">
    <source>
        <dbReference type="Pfam" id="PF03235"/>
    </source>
</evidence>
<accession>A0ABS6JIV3</accession>
<evidence type="ECO:0000313" key="3">
    <source>
        <dbReference type="EMBL" id="MBU9713578.1"/>
    </source>
</evidence>
<name>A0ABS6JIV3_9BACI</name>
<keyword evidence="4" id="KW-1185">Reference proteome</keyword>
<organism evidence="3 4">
    <name type="scientific">Evansella tamaricis</name>
    <dbReference type="NCBI Taxonomy" id="2069301"/>
    <lineage>
        <taxon>Bacteria</taxon>
        <taxon>Bacillati</taxon>
        <taxon>Bacillota</taxon>
        <taxon>Bacilli</taxon>
        <taxon>Bacillales</taxon>
        <taxon>Bacillaceae</taxon>
        <taxon>Evansella</taxon>
    </lineage>
</organism>
<gene>
    <name evidence="3" type="ORF">KS419_17760</name>
</gene>
<dbReference type="EMBL" id="JAHQCS010000144">
    <property type="protein sequence ID" value="MBU9713578.1"/>
    <property type="molecule type" value="Genomic_DNA"/>
</dbReference>
<feature type="domain" description="GmrSD restriction endonucleases C-terminal" evidence="2">
    <location>
        <begin position="425"/>
        <end position="583"/>
    </location>
</feature>
<proteinExistence type="predicted"/>
<dbReference type="Pfam" id="PF03235">
    <property type="entry name" value="GmrSD_N"/>
    <property type="match status" value="1"/>
</dbReference>
<reference evidence="3 4" key="1">
    <citation type="submission" date="2021-06" db="EMBL/GenBank/DDBJ databases">
        <title>Bacillus sp. RD4P76, an endophyte from a halophyte.</title>
        <authorList>
            <person name="Sun J.-Q."/>
        </authorList>
    </citation>
    <scope>NUCLEOTIDE SEQUENCE [LARGE SCALE GENOMIC DNA]</scope>
    <source>
        <strain evidence="3 4">CGMCC 1.15917</strain>
    </source>
</reference>
<dbReference type="PANTHER" id="PTHR35149:SF2">
    <property type="entry name" value="DUF262 DOMAIN-CONTAINING PROTEIN"/>
    <property type="match status" value="1"/>
</dbReference>
<feature type="domain" description="GmrSD restriction endonucleases N-terminal" evidence="1">
    <location>
        <begin position="11"/>
        <end position="236"/>
    </location>
</feature>
<evidence type="ECO:0000313" key="4">
    <source>
        <dbReference type="Proteomes" id="UP000784880"/>
    </source>
</evidence>
<keyword evidence="3" id="KW-0378">Hydrolase</keyword>
<dbReference type="Pfam" id="PF07510">
    <property type="entry name" value="GmrSD_C"/>
    <property type="match status" value="1"/>
</dbReference>
<dbReference type="PANTHER" id="PTHR35149">
    <property type="entry name" value="SLL5132 PROTEIN"/>
    <property type="match status" value="1"/>
</dbReference>
<dbReference type="InterPro" id="IPR004919">
    <property type="entry name" value="GmrSD_N"/>
</dbReference>